<name>A0A0E9PNQ8_ANGAN</name>
<dbReference type="EMBL" id="GBXM01102660">
    <property type="protein sequence ID" value="JAH05917.1"/>
    <property type="molecule type" value="Transcribed_RNA"/>
</dbReference>
<reference evidence="1" key="1">
    <citation type="submission" date="2014-11" db="EMBL/GenBank/DDBJ databases">
        <authorList>
            <person name="Amaro Gonzalez C."/>
        </authorList>
    </citation>
    <scope>NUCLEOTIDE SEQUENCE</scope>
</reference>
<dbReference type="AlphaFoldDB" id="A0A0E9PNQ8"/>
<reference evidence="1" key="2">
    <citation type="journal article" date="2015" name="Fish Shellfish Immunol.">
        <title>Early steps in the European eel (Anguilla anguilla)-Vibrio vulnificus interaction in the gills: Role of the RtxA13 toxin.</title>
        <authorList>
            <person name="Callol A."/>
            <person name="Pajuelo D."/>
            <person name="Ebbesson L."/>
            <person name="Teles M."/>
            <person name="MacKenzie S."/>
            <person name="Amaro C."/>
        </authorList>
    </citation>
    <scope>NUCLEOTIDE SEQUENCE</scope>
</reference>
<proteinExistence type="predicted"/>
<sequence length="76" mass="8169">MLTEGPAAQRWWKTPAKICAPLSLFYVSLGKNGEGTWLGRQGGVGISADWAGLGFVFFARPPGLSAINDWEQSDSV</sequence>
<organism evidence="1">
    <name type="scientific">Anguilla anguilla</name>
    <name type="common">European freshwater eel</name>
    <name type="synonym">Muraena anguilla</name>
    <dbReference type="NCBI Taxonomy" id="7936"/>
    <lineage>
        <taxon>Eukaryota</taxon>
        <taxon>Metazoa</taxon>
        <taxon>Chordata</taxon>
        <taxon>Craniata</taxon>
        <taxon>Vertebrata</taxon>
        <taxon>Euteleostomi</taxon>
        <taxon>Actinopterygii</taxon>
        <taxon>Neopterygii</taxon>
        <taxon>Teleostei</taxon>
        <taxon>Anguilliformes</taxon>
        <taxon>Anguillidae</taxon>
        <taxon>Anguilla</taxon>
    </lineage>
</organism>
<evidence type="ECO:0000313" key="1">
    <source>
        <dbReference type="EMBL" id="JAH05917.1"/>
    </source>
</evidence>
<accession>A0A0E9PNQ8</accession>
<protein>
    <submittedName>
        <fullName evidence="1">Uncharacterized protein</fullName>
    </submittedName>
</protein>